<dbReference type="GO" id="GO:0008270">
    <property type="term" value="F:zinc ion binding"/>
    <property type="evidence" value="ECO:0007669"/>
    <property type="project" value="UniProtKB-UniRule"/>
</dbReference>
<dbReference type="GO" id="GO:0071596">
    <property type="term" value="P:ubiquitin-dependent protein catabolic process via the N-end rule pathway"/>
    <property type="evidence" value="ECO:0007669"/>
    <property type="project" value="UniProtKB-UniRule"/>
</dbReference>
<keyword evidence="14" id="KW-1185">Reference proteome</keyword>
<evidence type="ECO:0000256" key="5">
    <source>
        <dbReference type="ARBA" id="ARBA00022771"/>
    </source>
</evidence>
<evidence type="ECO:0000256" key="2">
    <source>
        <dbReference type="ARBA" id="ARBA00004906"/>
    </source>
</evidence>
<accession>A0A9P8PJC9</accession>
<feature type="compositionally biased region" description="Polar residues" evidence="11">
    <location>
        <begin position="1163"/>
        <end position="1185"/>
    </location>
</feature>
<dbReference type="FunFam" id="2.10.110.30:FF:000002">
    <property type="entry name" value="Putative e3 ubiquitin-protein ligase ubr3"/>
    <property type="match status" value="1"/>
</dbReference>
<feature type="domain" description="UBR-type" evidence="12">
    <location>
        <begin position="109"/>
        <end position="182"/>
    </location>
</feature>
<evidence type="ECO:0000256" key="7">
    <source>
        <dbReference type="ARBA" id="ARBA00022833"/>
    </source>
</evidence>
<dbReference type="Proteomes" id="UP000774326">
    <property type="component" value="Unassembled WGS sequence"/>
</dbReference>
<dbReference type="PROSITE" id="PS51157">
    <property type="entry name" value="ZF_UBR"/>
    <property type="match status" value="1"/>
</dbReference>
<comment type="function">
    <text evidence="10">Ubiquitin ligase protein which is a component of the N-end rule pathway. Recognizes and binds to proteins bearing specific N-terminal residues that are destabilizing according to the N-end rule, leading to their ubiquitination and subsequent degradation.</text>
</comment>
<dbReference type="Pfam" id="PF18995">
    <property type="entry name" value="PRT6_C"/>
    <property type="match status" value="1"/>
</dbReference>
<comment type="similarity">
    <text evidence="8 10">Belongs to the E3 ubiquitin-protein ligase UBR1-like family.</text>
</comment>
<evidence type="ECO:0000256" key="8">
    <source>
        <dbReference type="ARBA" id="ARBA00046341"/>
    </source>
</evidence>
<gene>
    <name evidence="13" type="ORF">WICPIJ_009872</name>
</gene>
<proteinExistence type="inferred from homology"/>
<organism evidence="13 14">
    <name type="scientific">Wickerhamomyces pijperi</name>
    <name type="common">Yeast</name>
    <name type="synonym">Pichia pijperi</name>
    <dbReference type="NCBI Taxonomy" id="599730"/>
    <lineage>
        <taxon>Eukaryota</taxon>
        <taxon>Fungi</taxon>
        <taxon>Dikarya</taxon>
        <taxon>Ascomycota</taxon>
        <taxon>Saccharomycotina</taxon>
        <taxon>Saccharomycetes</taxon>
        <taxon>Phaffomycetales</taxon>
        <taxon>Wickerhamomycetaceae</taxon>
        <taxon>Wickerhamomyces</taxon>
    </lineage>
</organism>
<dbReference type="SMART" id="SM00396">
    <property type="entry name" value="ZnF_UBR1"/>
    <property type="match status" value="1"/>
</dbReference>
<evidence type="ECO:0000256" key="11">
    <source>
        <dbReference type="SAM" id="MobiDB-lite"/>
    </source>
</evidence>
<dbReference type="Pfam" id="PF02207">
    <property type="entry name" value="zf-UBR"/>
    <property type="match status" value="1"/>
</dbReference>
<evidence type="ECO:0000313" key="13">
    <source>
        <dbReference type="EMBL" id="KAH3673253.1"/>
    </source>
</evidence>
<name>A0A9P8PJC9_WICPI</name>
<dbReference type="GO" id="GO:0016567">
    <property type="term" value="P:protein ubiquitination"/>
    <property type="evidence" value="ECO:0007669"/>
    <property type="project" value="UniProtKB-UniRule"/>
</dbReference>
<sequence>MSNLLADSDRISLFKKFLLQLPSKYDFEYCEAASIELRRLLNFSASNDGEFMKYLLFTYNTVQTGSCSCDVPLPQTWPHVLVPERYPHLDNPSIYHQRSKIRDLCHPNRTCGVKFVRGEPIYRCNTCGNDDSSGICVNCFDESQHEGHDFSLVICQRDNGGICDCGNDEAWGSKFGCHLKDVEEVDESMVPEALKESLLRTFEASLDYVVDVMSNTYCTLRPVRDREDILSDAFNCALEEHMYSGTDWPSPVSYLILYDDPTKQYREAVDRIQLATDKQQEFARMVADEVNSNGRAKVIKSSDLEYLLEKKKILQATGFPCSIKNAREIFREDMCLEILEWMAEVSVGEIHGNYNIARDLLTKAFCRPWGAGIKPLSKEDSKFPGSLQKNNIPNIRHQFKKYPEEHQRSQAWKLLPQVWDIDELSANDCHYGLDFAFLDEHDGEFHGSRFQHLLYLDMRLWKALKRILHGLFNQVLPSNQKYKAVVCAQYVDIYPTILELYFLHDRESELNCMSSLTAQIFSCASNATMIVKHGDITRLLALGYGFITQERAIRPCDVTFTPLSKYYGAKNRRLSQLFYDVCCILRKSEDIEMITSDSFFHQLCDLLVLFQGRPLVKREIHEHVEYESNEYSVFFNMYTIMSTISELAAKNMKRLPKLRTDHLIKLIAERLFHGSHRYELGASGTLRKPVNDVQAFNMRKVQTLDGDTRMTMFKVHQDFVSFLHPLHAFLSWAIQYSTTGPETFYPSVDGFNFDKFDMKEIILEYPLRTLVLLSQIKSGMWIRNGQGLKTQLLMYTGPRMRESGYMRDLQLIQLSACLYDPNFIFFSFMNRWSLTSWVVENFGYFDDYPSDCLGKMVTEFMLFLLHMLTETEHLDDPVNLSYLKIKRLLIHTLCFDSMTYPQICSAVPDFVHKDKLFESILNELTTFSGDIDERMGHYKLKDEYFDEIEPYYICYGTNEYEKADIVLRERMAKKLDLKPEETYIKPVIKKISSPVYKSLFQFTSMKLFTQFLRSTLKYIDREGPDMTTLMLNLTLHLIHVAIEGQELTYALKFAENIWSEFVADHNEPFFYESVGSLLYKLLANEVFVAFHPKLRAIFLSLKSKSNLYDSYLSEQVRNYDPTLLLDENLSLKGTSDESDFDKKKRLAKERRDKIMARFKKQQTKFSKNNVDAAQEAQDGSNQTITEDLMDVDSQDSHWKYPEECCILCQMPAEGDDVFGVLANISKNLISRNVPFDSKYWTLKSFQVEQMDSEVSVDRSNETLMSQFFDKSHDINVIGPSFPNSSLHRKIPTFSSCGHGMHYKCYQEFLKSAKDKQIQITRTVHENFEVNEVVCPLCKSLGNLFMPILWDCNRNRLKDFVACNWGNDLRQLSTVKYSDTELQGKTVTELALYVRSTVLPRFVDDISSFDPPKPLEDSLRNAVGNIKEFLKPMLSYQLPGLLGGTISQVEIANRNSHHESGLVSNLVSNHCLTALRVLSEFNSTWLSYQTIQESDPSHKLVSGISYIAESIAKLELLFSPDMFQSIEEVDFFEYVVSCVKIPGISMNTVYRLGYIYEFLKVTASLLANITEHAYKKSPALFRMNSINVKNPSSHQNLKLLLKLLRDNHPKFDNLPDVLFDHETYGPMMLSLITRAMTPFLRKLCIWAVGINTDYSETGYEDFSLEDGYCESSRLCRLLQLPNIEEIIELFLDRSTFESEKFSQFVQYVTTTDNDLTFGGIAFPGVYELVHLPHRLDDIFTKLIHRHPNFCSIRFKNPAVCLLCGDIMNLQKQTVNGKLGQCSDHTANGCAHGIGIFLLPEQNSLLLTHRGNGSFHTIPYVNRHGGHDDSDSKTATALRLSEKQYGHLIKQMWLLNDLPNYITRKLDGILDNGGWESL</sequence>
<reference evidence="13" key="1">
    <citation type="journal article" date="2021" name="Open Biol.">
        <title>Shared evolutionary footprints suggest mitochondrial oxidative damage underlies multiple complex I losses in fungi.</title>
        <authorList>
            <person name="Schikora-Tamarit M.A."/>
            <person name="Marcet-Houben M."/>
            <person name="Nosek J."/>
            <person name="Gabaldon T."/>
        </authorList>
    </citation>
    <scope>NUCLEOTIDE SEQUENCE</scope>
    <source>
        <strain evidence="13">CBS2887</strain>
    </source>
</reference>
<keyword evidence="7 10" id="KW-0862">Zinc</keyword>
<evidence type="ECO:0000256" key="4">
    <source>
        <dbReference type="ARBA" id="ARBA00022723"/>
    </source>
</evidence>
<evidence type="ECO:0000256" key="6">
    <source>
        <dbReference type="ARBA" id="ARBA00022786"/>
    </source>
</evidence>
<evidence type="ECO:0000256" key="3">
    <source>
        <dbReference type="ARBA" id="ARBA00022679"/>
    </source>
</evidence>
<evidence type="ECO:0000313" key="14">
    <source>
        <dbReference type="Proteomes" id="UP000774326"/>
    </source>
</evidence>
<dbReference type="GO" id="GO:0061630">
    <property type="term" value="F:ubiquitin protein ligase activity"/>
    <property type="evidence" value="ECO:0007669"/>
    <property type="project" value="UniProtKB-UniRule"/>
</dbReference>
<evidence type="ECO:0000259" key="12">
    <source>
        <dbReference type="PROSITE" id="PS51157"/>
    </source>
</evidence>
<dbReference type="SUPFAM" id="SSF46785">
    <property type="entry name" value="Winged helix' DNA-binding domain"/>
    <property type="match status" value="1"/>
</dbReference>
<reference evidence="13" key="2">
    <citation type="submission" date="2021-01" db="EMBL/GenBank/DDBJ databases">
        <authorList>
            <person name="Schikora-Tamarit M.A."/>
        </authorList>
    </citation>
    <scope>NUCLEOTIDE SEQUENCE</scope>
    <source>
        <strain evidence="13">CBS2887</strain>
    </source>
</reference>
<comment type="caution">
    <text evidence="13">The sequence shown here is derived from an EMBL/GenBank/DDBJ whole genome shotgun (WGS) entry which is preliminary data.</text>
</comment>
<dbReference type="PANTHER" id="PTHR21497">
    <property type="entry name" value="UBIQUITIN LIGASE E3 ALPHA-RELATED"/>
    <property type="match status" value="1"/>
</dbReference>
<dbReference type="EMBL" id="JAEUBG010005684">
    <property type="protein sequence ID" value="KAH3673253.1"/>
    <property type="molecule type" value="Genomic_DNA"/>
</dbReference>
<feature type="zinc finger region" description="UBR-type" evidence="9">
    <location>
        <begin position="109"/>
        <end position="182"/>
    </location>
</feature>
<keyword evidence="4 10" id="KW-0479">Metal-binding</keyword>
<keyword evidence="3 10" id="KW-0808">Transferase</keyword>
<comment type="pathway">
    <text evidence="2 10">Protein modification; protein ubiquitination.</text>
</comment>
<feature type="region of interest" description="Disordered" evidence="11">
    <location>
        <begin position="1161"/>
        <end position="1185"/>
    </location>
</feature>
<dbReference type="InterPro" id="IPR003126">
    <property type="entry name" value="Znf_UBR"/>
</dbReference>
<dbReference type="CDD" id="cd19673">
    <property type="entry name" value="UBR-box_UBR3"/>
    <property type="match status" value="1"/>
</dbReference>
<dbReference type="PANTHER" id="PTHR21497:SF24">
    <property type="entry name" value="E3 UBIQUITIN-PROTEIN LIGASE UBR1"/>
    <property type="match status" value="1"/>
</dbReference>
<evidence type="ECO:0000256" key="10">
    <source>
        <dbReference type="RuleBase" id="RU366018"/>
    </source>
</evidence>
<keyword evidence="5 10" id="KW-0863">Zinc-finger</keyword>
<dbReference type="InterPro" id="IPR055194">
    <property type="entry name" value="UBR1-like_WH"/>
</dbReference>
<dbReference type="OrthoDB" id="26387at2759"/>
<dbReference type="EC" id="2.3.2.27" evidence="10"/>
<evidence type="ECO:0000256" key="9">
    <source>
        <dbReference type="PROSITE-ProRule" id="PRU00508"/>
    </source>
</evidence>
<comment type="catalytic activity">
    <reaction evidence="1 10">
        <text>S-ubiquitinyl-[E2 ubiquitin-conjugating enzyme]-L-cysteine + [acceptor protein]-L-lysine = [E2 ubiquitin-conjugating enzyme]-L-cysteine + N(6)-ubiquitinyl-[acceptor protein]-L-lysine.</text>
        <dbReference type="EC" id="2.3.2.27"/>
    </reaction>
</comment>
<keyword evidence="6 10" id="KW-0833">Ubl conjugation pathway</keyword>
<dbReference type="InterPro" id="IPR044046">
    <property type="entry name" value="E3_ligase_UBR-like_C"/>
</dbReference>
<dbReference type="InterPro" id="IPR036390">
    <property type="entry name" value="WH_DNA-bd_sf"/>
</dbReference>
<protein>
    <recommendedName>
        <fullName evidence="10">E3 ubiquitin-protein ligase</fullName>
        <ecNumber evidence="10">2.3.2.27</ecNumber>
    </recommendedName>
</protein>
<dbReference type="GO" id="GO:0000151">
    <property type="term" value="C:ubiquitin ligase complex"/>
    <property type="evidence" value="ECO:0007669"/>
    <property type="project" value="TreeGrafter"/>
</dbReference>
<dbReference type="Gene3D" id="2.10.110.30">
    <property type="match status" value="1"/>
</dbReference>
<evidence type="ECO:0000256" key="1">
    <source>
        <dbReference type="ARBA" id="ARBA00000900"/>
    </source>
</evidence>
<dbReference type="Pfam" id="PF22960">
    <property type="entry name" value="WHD_UBR1"/>
    <property type="match status" value="1"/>
</dbReference>
<dbReference type="InterPro" id="IPR039164">
    <property type="entry name" value="UBR1-like"/>
</dbReference>
<dbReference type="GO" id="GO:0005737">
    <property type="term" value="C:cytoplasm"/>
    <property type="evidence" value="ECO:0007669"/>
    <property type="project" value="TreeGrafter"/>
</dbReference>